<name>A0A0K2ZMX8_9XANT</name>
<dbReference type="Gene3D" id="1.20.141.10">
    <property type="entry name" value="Chitosanase, subunit A, domain 1"/>
    <property type="match status" value="1"/>
</dbReference>
<dbReference type="SUPFAM" id="SSF53955">
    <property type="entry name" value="Lysozyme-like"/>
    <property type="match status" value="1"/>
</dbReference>
<feature type="domain" description="Peptidoglycan binding" evidence="2">
    <location>
        <begin position="99"/>
        <end position="171"/>
    </location>
</feature>
<dbReference type="InterPro" id="IPR018537">
    <property type="entry name" value="Peptidoglycan-bd_3"/>
</dbReference>
<evidence type="ECO:0000313" key="3">
    <source>
        <dbReference type="EMBL" id="CTP85559.1"/>
    </source>
</evidence>
<dbReference type="RefSeq" id="WP_053837570.1">
    <property type="nucleotide sequence ID" value="NZ_CP076251.1"/>
</dbReference>
<dbReference type="Proteomes" id="UP000045978">
    <property type="component" value="Unassembled WGS sequence"/>
</dbReference>
<reference evidence="3 4" key="1">
    <citation type="submission" date="2015-07" db="EMBL/GenBank/DDBJ databases">
        <authorList>
            <person name="Noorani M."/>
        </authorList>
    </citation>
    <scope>NUCLEOTIDE SEQUENCE [LARGE SCALE GENOMIC DNA]</scope>
    <source>
        <strain evidence="3">LMG730</strain>
    </source>
</reference>
<feature type="domain" description="TtsA-like Glycoside hydrolase family 108" evidence="1">
    <location>
        <begin position="10"/>
        <end position="97"/>
    </location>
</feature>
<evidence type="ECO:0000259" key="2">
    <source>
        <dbReference type="Pfam" id="PF09374"/>
    </source>
</evidence>
<protein>
    <submittedName>
        <fullName evidence="3">Uncharacterized protein</fullName>
    </submittedName>
</protein>
<evidence type="ECO:0000313" key="4">
    <source>
        <dbReference type="Proteomes" id="UP000045978"/>
    </source>
</evidence>
<sequence length="179" mass="19802">MADFNAFFPTLLKHEGGFVNDPVDPGGATNKGITLATFRLYAKSLLQLEPSLDNLRTLSVAQAAVIYKACYWNAVHGDEIALQPLAEILFDFQVNAGSNATKLLQRVLNDQKPTLQLPADGKFGAATLAALQAADQRDLYARYKQGRRDYYRRLVDAKPALGKFLKGWLARVDTFPDLN</sequence>
<dbReference type="AlphaFoldDB" id="A0A0K2ZMX8"/>
<dbReference type="EMBL" id="CXOJ01000018">
    <property type="protein sequence ID" value="CTP85559.1"/>
    <property type="molecule type" value="Genomic_DNA"/>
</dbReference>
<gene>
    <name evidence="3" type="ORF">XTPLMG730_1171</name>
</gene>
<proteinExistence type="predicted"/>
<dbReference type="CDD" id="cd13926">
    <property type="entry name" value="N-acetylmuramidase_GH108"/>
    <property type="match status" value="1"/>
</dbReference>
<dbReference type="InterPro" id="IPR008565">
    <property type="entry name" value="TtsA-like_GH18_dom"/>
</dbReference>
<organism evidence="3 4">
    <name type="scientific">Xanthomonas graminis pv. phlei</name>
    <dbReference type="NCBI Taxonomy" id="487906"/>
    <lineage>
        <taxon>Bacteria</taxon>
        <taxon>Pseudomonadati</taxon>
        <taxon>Pseudomonadota</taxon>
        <taxon>Gammaproteobacteria</taxon>
        <taxon>Lysobacterales</taxon>
        <taxon>Lysobacteraceae</taxon>
        <taxon>Xanthomonas</taxon>
        <taxon>Xanthomonas translucens group</taxon>
        <taxon>Xanthomonas graminis</taxon>
    </lineage>
</organism>
<dbReference type="Pfam" id="PF05838">
    <property type="entry name" value="Glyco_hydro_108"/>
    <property type="match status" value="1"/>
</dbReference>
<dbReference type="Pfam" id="PF09374">
    <property type="entry name" value="PG_binding_3"/>
    <property type="match status" value="1"/>
</dbReference>
<evidence type="ECO:0000259" key="1">
    <source>
        <dbReference type="Pfam" id="PF05838"/>
    </source>
</evidence>
<dbReference type="InterPro" id="IPR023346">
    <property type="entry name" value="Lysozyme-like_dom_sf"/>
</dbReference>
<accession>A0A0K2ZMX8</accession>